<proteinExistence type="predicted"/>
<dbReference type="InterPro" id="IPR007278">
    <property type="entry name" value="DUF397"/>
</dbReference>
<protein>
    <recommendedName>
        <fullName evidence="2">DUF397 domain-containing protein</fullName>
    </recommendedName>
</protein>
<evidence type="ECO:0000259" key="2">
    <source>
        <dbReference type="Pfam" id="PF04149"/>
    </source>
</evidence>
<feature type="region of interest" description="Disordered" evidence="1">
    <location>
        <begin position="1"/>
        <end position="21"/>
    </location>
</feature>
<sequence length="71" mass="7591">MRQEQQPMWRKSSHSGGAGGNCIEFAPEFAATHGVVPVRDSKDAEGPQLRFSTEAWLAFAAAAARGEFGAI</sequence>
<evidence type="ECO:0000313" key="4">
    <source>
        <dbReference type="Proteomes" id="UP001500305"/>
    </source>
</evidence>
<accession>A0ABN3E027</accession>
<feature type="domain" description="DUF397" evidence="2">
    <location>
        <begin position="9"/>
        <end position="63"/>
    </location>
</feature>
<evidence type="ECO:0000313" key="3">
    <source>
        <dbReference type="EMBL" id="GAA2245561.1"/>
    </source>
</evidence>
<gene>
    <name evidence="3" type="ORF">GCM10010430_29310</name>
</gene>
<comment type="caution">
    <text evidence="3">The sequence shown here is derived from an EMBL/GenBank/DDBJ whole genome shotgun (WGS) entry which is preliminary data.</text>
</comment>
<dbReference type="RefSeq" id="WP_344636792.1">
    <property type="nucleotide sequence ID" value="NZ_BAAATR010000011.1"/>
</dbReference>
<dbReference type="Pfam" id="PF04149">
    <property type="entry name" value="DUF397"/>
    <property type="match status" value="1"/>
</dbReference>
<evidence type="ECO:0000256" key="1">
    <source>
        <dbReference type="SAM" id="MobiDB-lite"/>
    </source>
</evidence>
<reference evidence="3 4" key="1">
    <citation type="journal article" date="2019" name="Int. J. Syst. Evol. Microbiol.">
        <title>The Global Catalogue of Microorganisms (GCM) 10K type strain sequencing project: providing services to taxonomists for standard genome sequencing and annotation.</title>
        <authorList>
            <consortium name="The Broad Institute Genomics Platform"/>
            <consortium name="The Broad Institute Genome Sequencing Center for Infectious Disease"/>
            <person name="Wu L."/>
            <person name="Ma J."/>
        </authorList>
    </citation>
    <scope>NUCLEOTIDE SEQUENCE [LARGE SCALE GENOMIC DNA]</scope>
    <source>
        <strain evidence="3 4">JCM 7356</strain>
    </source>
</reference>
<dbReference type="Proteomes" id="UP001500305">
    <property type="component" value="Unassembled WGS sequence"/>
</dbReference>
<dbReference type="EMBL" id="BAAATR010000011">
    <property type="protein sequence ID" value="GAA2245561.1"/>
    <property type="molecule type" value="Genomic_DNA"/>
</dbReference>
<name>A0ABN3E027_9ACTN</name>
<organism evidence="3 4">
    <name type="scientific">Kitasatospora cystarginea</name>
    <dbReference type="NCBI Taxonomy" id="58350"/>
    <lineage>
        <taxon>Bacteria</taxon>
        <taxon>Bacillati</taxon>
        <taxon>Actinomycetota</taxon>
        <taxon>Actinomycetes</taxon>
        <taxon>Kitasatosporales</taxon>
        <taxon>Streptomycetaceae</taxon>
        <taxon>Kitasatospora</taxon>
    </lineage>
</organism>
<keyword evidence="4" id="KW-1185">Reference proteome</keyword>